<dbReference type="EMBL" id="JACOPO010000027">
    <property type="protein sequence ID" value="MBC5723849.1"/>
    <property type="molecule type" value="Genomic_DNA"/>
</dbReference>
<proteinExistence type="predicted"/>
<accession>A0A8J6M7C9</accession>
<dbReference type="Proteomes" id="UP000628736">
    <property type="component" value="Unassembled WGS sequence"/>
</dbReference>
<dbReference type="AlphaFoldDB" id="A0A8J6M7C9"/>
<dbReference type="RefSeq" id="WP_186853534.1">
    <property type="nucleotide sequence ID" value="NZ_JACOPO010000027.1"/>
</dbReference>
<keyword evidence="2" id="KW-1185">Reference proteome</keyword>
<sequence>MILNPVIQGGGTLPEKVNIRYSSVVIYYMTESETGTFEIDNTTNAQSGTIEVFVGSPIFINGNLQRSSGIEKINVGSIGASNGLFKVIGEGEAIGGSGGGGMG</sequence>
<protein>
    <submittedName>
        <fullName evidence="1">Uncharacterized protein</fullName>
    </submittedName>
</protein>
<evidence type="ECO:0000313" key="1">
    <source>
        <dbReference type="EMBL" id="MBC5723849.1"/>
    </source>
</evidence>
<evidence type="ECO:0000313" key="2">
    <source>
        <dbReference type="Proteomes" id="UP000628736"/>
    </source>
</evidence>
<organism evidence="1 2">
    <name type="scientific">Flintibacter hominis</name>
    <dbReference type="NCBI Taxonomy" id="2763048"/>
    <lineage>
        <taxon>Bacteria</taxon>
        <taxon>Bacillati</taxon>
        <taxon>Bacillota</taxon>
        <taxon>Clostridia</taxon>
        <taxon>Eubacteriales</taxon>
        <taxon>Flintibacter</taxon>
    </lineage>
</organism>
<comment type="caution">
    <text evidence="1">The sequence shown here is derived from an EMBL/GenBank/DDBJ whole genome shotgun (WGS) entry which is preliminary data.</text>
</comment>
<name>A0A8J6M7C9_9FIRM</name>
<reference evidence="1" key="1">
    <citation type="submission" date="2020-08" db="EMBL/GenBank/DDBJ databases">
        <title>Genome public.</title>
        <authorList>
            <person name="Liu C."/>
            <person name="Sun Q."/>
        </authorList>
    </citation>
    <scope>NUCLEOTIDE SEQUENCE</scope>
    <source>
        <strain evidence="1">NSJ-23</strain>
    </source>
</reference>
<gene>
    <name evidence="1" type="ORF">H8S11_13700</name>
</gene>